<accession>A0A0C5KL23</accession>
<sequence length="181" mass="20397">MAIATNNSRVYASLQLKNKKDSMYLVIGKTSPWTNEDAPPATDPNTSTLQEVVGYKKVSKASLCREYVADDENKYPVINYGTRKFTLIPDEDAYKERAWMVYIESEIVGDELPLGTFRQVGLHTDLVPKTGVDKDALLPTEVTNAGILQFFENRQQQNRTADVTLREKFIVTMENGKTLKA</sequence>
<dbReference type="Pfam" id="PF25691">
    <property type="entry name" value="BW3TFN"/>
    <property type="match status" value="1"/>
</dbReference>
<keyword evidence="2" id="KW-1185">Reference proteome</keyword>
<evidence type="ECO:0008006" key="3">
    <source>
        <dbReference type="Google" id="ProtNLM"/>
    </source>
</evidence>
<dbReference type="EMBL" id="KP339049">
    <property type="protein sequence ID" value="AJP61454.1"/>
    <property type="molecule type" value="Genomic_DNA"/>
</dbReference>
<dbReference type="InterPro" id="IPR058040">
    <property type="entry name" value="BW3TFN"/>
</dbReference>
<reference evidence="1 2" key="1">
    <citation type="journal article" date="2015" name="Appl. Environ. Microbiol.">
        <title>Targeting Enterococcus faecalis Biofilms with Phage Therapy.</title>
        <authorList>
            <person name="Khalifa L."/>
            <person name="Brosh Y."/>
            <person name="Gelman D."/>
            <person name="Coppenhagen-Glazer S."/>
            <person name="Beyth S."/>
            <person name="Poradosu-Cohen R."/>
            <person name="Que Y.A."/>
            <person name="Beyth N."/>
            <person name="Hazan R."/>
        </authorList>
    </citation>
    <scope>NUCLEOTIDE SEQUENCE [LARGE SCALE GENOMIC DNA]</scope>
</reference>
<evidence type="ECO:0000313" key="1">
    <source>
        <dbReference type="EMBL" id="AJP61454.1"/>
    </source>
</evidence>
<dbReference type="RefSeq" id="YP_009218348.1">
    <property type="nucleotide sequence ID" value="NC_029009.1"/>
</dbReference>
<dbReference type="OrthoDB" id="9869at10239"/>
<dbReference type="GeneID" id="26644500"/>
<protein>
    <recommendedName>
        <fullName evidence="3">Baseplate protein</fullName>
    </recommendedName>
</protein>
<proteinExistence type="predicted"/>
<evidence type="ECO:0000313" key="2">
    <source>
        <dbReference type="Proteomes" id="UP000032402"/>
    </source>
</evidence>
<organism evidence="1 2">
    <name type="scientific">Enterococcus phage EFDG1</name>
    <dbReference type="NCBI Taxonomy" id="1597976"/>
    <lineage>
        <taxon>Viruses</taxon>
        <taxon>Duplodnaviria</taxon>
        <taxon>Heunggongvirae</taxon>
        <taxon>Uroviricota</taxon>
        <taxon>Caudoviricetes</taxon>
        <taxon>Herelleviridae</taxon>
        <taxon>Brockvirinae</taxon>
        <taxon>Schiekvirus</taxon>
        <taxon>Schiekvirus EFDG1</taxon>
    </lineage>
</organism>
<name>A0A0C5KL23_9CAUD</name>
<dbReference type="Proteomes" id="UP000032402">
    <property type="component" value="Segment"/>
</dbReference>
<dbReference type="KEGG" id="vg:26644500"/>